<comment type="subcellular location">
    <subcellularLocation>
        <location evidence="1">Membrane</location>
    </subcellularLocation>
</comment>
<feature type="domain" description="SUN" evidence="6">
    <location>
        <begin position="96"/>
        <end position="379"/>
    </location>
</feature>
<dbReference type="WBParaSite" id="PEQ_0001205201-mRNA-1">
    <property type="protein sequence ID" value="PEQ_0001205201-mRNA-1"/>
    <property type="gene ID" value="PEQ_0001205201"/>
</dbReference>
<sequence length="409" mass="46897">LEQLRRERELDEERYRELRKAIEIAHISIEKPHLNEEMLKKSSAMNEELLAKKIETHIHNYITNLNLLDDVSINKRLSEMEARLLARLEQLSLRIEADFDAKIGGIKRESGDAQNSLSNEISDLASAIANQRNEFDTFRRERDAKLAQLAHAVMLVETEQAEDIKRIKAEIDQFIKDEVAKKSEEESAALRDEIHKQVESRVMTLFAREVAKTAVTPESRIHGHEAVAKEGDVMSRFTESDLLSIKELIAEALRLYDADKTGKHRTNALSSGECWAFHGVGYLTIKLALPIHVTEAFKELNDLESKILLGEYEFDREGDSLQYFQVQKLKNLNEDYIVSFTVLQRRPSAPTPILELVVLSNWGAEYTCLYRLRVHGQKPSNTTMEVTDDAPVVDHRVDDEFTRGTRPFE</sequence>
<dbReference type="Proteomes" id="UP000887564">
    <property type="component" value="Unplaced"/>
</dbReference>
<dbReference type="Gene3D" id="2.60.120.260">
    <property type="entry name" value="Galactose-binding domain-like"/>
    <property type="match status" value="1"/>
</dbReference>
<feature type="coiled-coil region" evidence="5">
    <location>
        <begin position="74"/>
        <end position="134"/>
    </location>
</feature>
<evidence type="ECO:0000256" key="4">
    <source>
        <dbReference type="ARBA" id="ARBA00023136"/>
    </source>
</evidence>
<evidence type="ECO:0000256" key="5">
    <source>
        <dbReference type="SAM" id="Coils"/>
    </source>
</evidence>
<dbReference type="GO" id="GO:0034993">
    <property type="term" value="C:meiotic nuclear membrane microtubule tethering complex"/>
    <property type="evidence" value="ECO:0007669"/>
    <property type="project" value="TreeGrafter"/>
</dbReference>
<evidence type="ECO:0000256" key="1">
    <source>
        <dbReference type="ARBA" id="ARBA00004370"/>
    </source>
</evidence>
<evidence type="ECO:0000259" key="6">
    <source>
        <dbReference type="PROSITE" id="PS51469"/>
    </source>
</evidence>
<dbReference type="PANTHER" id="PTHR12911:SF8">
    <property type="entry name" value="KLAROID PROTEIN-RELATED"/>
    <property type="match status" value="1"/>
</dbReference>
<dbReference type="Pfam" id="PF07738">
    <property type="entry name" value="Sad1_UNC"/>
    <property type="match status" value="1"/>
</dbReference>
<accession>A0A914S134</accession>
<keyword evidence="7" id="KW-1185">Reference proteome</keyword>
<dbReference type="InterPro" id="IPR045119">
    <property type="entry name" value="SUN1-5"/>
</dbReference>
<name>A0A914S134_PAREQ</name>
<evidence type="ECO:0000313" key="8">
    <source>
        <dbReference type="WBParaSite" id="PEQ_0001205201-mRNA-1"/>
    </source>
</evidence>
<organism evidence="7 8">
    <name type="scientific">Parascaris equorum</name>
    <name type="common">Equine roundworm</name>
    <dbReference type="NCBI Taxonomy" id="6256"/>
    <lineage>
        <taxon>Eukaryota</taxon>
        <taxon>Metazoa</taxon>
        <taxon>Ecdysozoa</taxon>
        <taxon>Nematoda</taxon>
        <taxon>Chromadorea</taxon>
        <taxon>Rhabditida</taxon>
        <taxon>Spirurina</taxon>
        <taxon>Ascaridomorpha</taxon>
        <taxon>Ascaridoidea</taxon>
        <taxon>Ascarididae</taxon>
        <taxon>Parascaris</taxon>
    </lineage>
</organism>
<evidence type="ECO:0000256" key="2">
    <source>
        <dbReference type="ARBA" id="ARBA00022692"/>
    </source>
</evidence>
<keyword evidence="5" id="KW-0175">Coiled coil</keyword>
<evidence type="ECO:0000313" key="7">
    <source>
        <dbReference type="Proteomes" id="UP000887564"/>
    </source>
</evidence>
<keyword evidence="4" id="KW-0472">Membrane</keyword>
<keyword evidence="3" id="KW-1133">Transmembrane helix</keyword>
<reference evidence="8" key="1">
    <citation type="submission" date="2022-11" db="UniProtKB">
        <authorList>
            <consortium name="WormBaseParasite"/>
        </authorList>
    </citation>
    <scope>IDENTIFICATION</scope>
</reference>
<evidence type="ECO:0000256" key="3">
    <source>
        <dbReference type="ARBA" id="ARBA00022989"/>
    </source>
</evidence>
<keyword evidence="2" id="KW-0812">Transmembrane</keyword>
<dbReference type="PROSITE" id="PS51469">
    <property type="entry name" value="SUN"/>
    <property type="match status" value="1"/>
</dbReference>
<dbReference type="AlphaFoldDB" id="A0A914S134"/>
<protein>
    <submittedName>
        <fullName evidence="8">SUN domain-containing protein</fullName>
    </submittedName>
</protein>
<dbReference type="PANTHER" id="PTHR12911">
    <property type="entry name" value="SAD1/UNC-84-LIKE PROTEIN-RELATED"/>
    <property type="match status" value="1"/>
</dbReference>
<dbReference type="InterPro" id="IPR012919">
    <property type="entry name" value="SUN_dom"/>
</dbReference>
<dbReference type="GO" id="GO:0043495">
    <property type="term" value="F:protein-membrane adaptor activity"/>
    <property type="evidence" value="ECO:0007669"/>
    <property type="project" value="TreeGrafter"/>
</dbReference>
<proteinExistence type="predicted"/>